<feature type="chain" id="PRO_5008137588" description="Secreted protein" evidence="2">
    <location>
        <begin position="18"/>
        <end position="174"/>
    </location>
</feature>
<organism evidence="3 4">
    <name type="scientific">Anopheles melas</name>
    <dbReference type="NCBI Taxonomy" id="34690"/>
    <lineage>
        <taxon>Eukaryota</taxon>
        <taxon>Metazoa</taxon>
        <taxon>Ecdysozoa</taxon>
        <taxon>Arthropoda</taxon>
        <taxon>Hexapoda</taxon>
        <taxon>Insecta</taxon>
        <taxon>Pterygota</taxon>
        <taxon>Neoptera</taxon>
        <taxon>Endopterygota</taxon>
        <taxon>Diptera</taxon>
        <taxon>Nematocera</taxon>
        <taxon>Culicoidea</taxon>
        <taxon>Culicidae</taxon>
        <taxon>Anophelinae</taxon>
        <taxon>Anopheles</taxon>
    </lineage>
</organism>
<accession>A0A182U127</accession>
<dbReference type="VEuPathDB" id="VectorBase:AMEC011982"/>
<evidence type="ECO:0000256" key="1">
    <source>
        <dbReference type="SAM" id="MobiDB-lite"/>
    </source>
</evidence>
<name>A0A182U127_9DIPT</name>
<reference evidence="4" key="1">
    <citation type="submission" date="2014-01" db="EMBL/GenBank/DDBJ databases">
        <title>The Genome Sequence of Anopheles melas CM1001059_A (V2).</title>
        <authorList>
            <consortium name="The Broad Institute Genomics Platform"/>
            <person name="Neafsey D.E."/>
            <person name="Besansky N."/>
            <person name="Howell P."/>
            <person name="Walton C."/>
            <person name="Young S.K."/>
            <person name="Zeng Q."/>
            <person name="Gargeya S."/>
            <person name="Fitzgerald M."/>
            <person name="Haas B."/>
            <person name="Abouelleil A."/>
            <person name="Allen A.W."/>
            <person name="Alvarado L."/>
            <person name="Arachchi H.M."/>
            <person name="Berlin A.M."/>
            <person name="Chapman S.B."/>
            <person name="Gainer-Dewar J."/>
            <person name="Goldberg J."/>
            <person name="Griggs A."/>
            <person name="Gujja S."/>
            <person name="Hansen M."/>
            <person name="Howarth C."/>
            <person name="Imamovic A."/>
            <person name="Ireland A."/>
            <person name="Larimer J."/>
            <person name="McCowan C."/>
            <person name="Murphy C."/>
            <person name="Pearson M."/>
            <person name="Poon T.W."/>
            <person name="Priest M."/>
            <person name="Roberts A."/>
            <person name="Saif S."/>
            <person name="Shea T."/>
            <person name="Sisk P."/>
            <person name="Sykes S."/>
            <person name="Wortman J."/>
            <person name="Nusbaum C."/>
            <person name="Birren B."/>
        </authorList>
    </citation>
    <scope>NUCLEOTIDE SEQUENCE [LARGE SCALE GENOMIC DNA]</scope>
    <source>
        <strain evidence="4">CM1001059</strain>
    </source>
</reference>
<keyword evidence="4" id="KW-1185">Reference proteome</keyword>
<feature type="region of interest" description="Disordered" evidence="1">
    <location>
        <begin position="20"/>
        <end position="42"/>
    </location>
</feature>
<evidence type="ECO:0000256" key="2">
    <source>
        <dbReference type="SAM" id="SignalP"/>
    </source>
</evidence>
<evidence type="ECO:0000313" key="3">
    <source>
        <dbReference type="EnsemblMetazoa" id="AMEC011982-PA"/>
    </source>
</evidence>
<dbReference type="Proteomes" id="UP000075902">
    <property type="component" value="Unassembled WGS sequence"/>
</dbReference>
<protein>
    <recommendedName>
        <fullName evidence="5">Secreted protein</fullName>
    </recommendedName>
</protein>
<evidence type="ECO:0000313" key="4">
    <source>
        <dbReference type="Proteomes" id="UP000075902"/>
    </source>
</evidence>
<dbReference type="AlphaFoldDB" id="A0A182U127"/>
<reference evidence="3" key="2">
    <citation type="submission" date="2020-05" db="UniProtKB">
        <authorList>
            <consortium name="EnsemblMetazoa"/>
        </authorList>
    </citation>
    <scope>IDENTIFICATION</scope>
    <source>
        <strain evidence="3">CM1001059</strain>
    </source>
</reference>
<proteinExistence type="predicted"/>
<keyword evidence="2" id="KW-0732">Signal</keyword>
<evidence type="ECO:0008006" key="5">
    <source>
        <dbReference type="Google" id="ProtNLM"/>
    </source>
</evidence>
<sequence length="174" mass="18652">MFKFVLISALLVAAVCAAPADNSKPGQQGRTDGLDQAESAWNNNPNAWNAGQNTWGRDQAAWNHPSSWNHGSAWNHPNAWNRGYNNRNDMAAGRRAGLLQDCGPMLKWCDTIPPTVGVPVLTSGTAMEPLALATTAGLDVVPPQDGPPVPLETAGTHARKIIRRCDRSTPAQSH</sequence>
<feature type="signal peptide" evidence="2">
    <location>
        <begin position="1"/>
        <end position="17"/>
    </location>
</feature>
<dbReference type="EnsemblMetazoa" id="AMEC011982-RA">
    <property type="protein sequence ID" value="AMEC011982-PA"/>
    <property type="gene ID" value="AMEC011982"/>
</dbReference>